<comment type="subcellular location">
    <subcellularLocation>
        <location evidence="1">Cell membrane</location>
        <topology evidence="1">Multi-pass membrane protein</topology>
    </subcellularLocation>
</comment>
<dbReference type="Pfam" id="PF02687">
    <property type="entry name" value="FtsX"/>
    <property type="match status" value="1"/>
</dbReference>
<dbReference type="InterPro" id="IPR050250">
    <property type="entry name" value="Macrolide_Exporter_MacB"/>
</dbReference>
<name>A0A0R1MBY1_9LACO</name>
<evidence type="ECO:0000256" key="4">
    <source>
        <dbReference type="ARBA" id="ARBA00022989"/>
    </source>
</evidence>
<evidence type="ECO:0000256" key="2">
    <source>
        <dbReference type="ARBA" id="ARBA00022475"/>
    </source>
</evidence>
<dbReference type="PATRIC" id="fig|1423777.3.peg.378"/>
<dbReference type="STRING" id="1423777.FD46_GL000358"/>
<comment type="caution">
    <text evidence="9">The sequence shown here is derived from an EMBL/GenBank/DDBJ whole genome shotgun (WGS) entry which is preliminary data.</text>
</comment>
<dbReference type="RefSeq" id="WP_057895360.1">
    <property type="nucleotide sequence ID" value="NZ_AZEH01000020.1"/>
</dbReference>
<feature type="transmembrane region" description="Helical" evidence="7">
    <location>
        <begin position="307"/>
        <end position="327"/>
    </location>
</feature>
<feature type="domain" description="ABC3 transporter permease C-terminal" evidence="8">
    <location>
        <begin position="307"/>
        <end position="385"/>
    </location>
</feature>
<evidence type="ECO:0000256" key="6">
    <source>
        <dbReference type="SAM" id="MobiDB-lite"/>
    </source>
</evidence>
<dbReference type="Proteomes" id="UP000051686">
    <property type="component" value="Unassembled WGS sequence"/>
</dbReference>
<feature type="region of interest" description="Disordered" evidence="6">
    <location>
        <begin position="119"/>
        <end position="139"/>
    </location>
</feature>
<feature type="transmembrane region" description="Helical" evidence="7">
    <location>
        <begin position="445"/>
        <end position="467"/>
    </location>
</feature>
<dbReference type="PANTHER" id="PTHR30572">
    <property type="entry name" value="MEMBRANE COMPONENT OF TRANSPORTER-RELATED"/>
    <property type="match status" value="1"/>
</dbReference>
<organism evidence="9 10">
    <name type="scientific">Liquorilactobacillus oeni DSM 19972</name>
    <dbReference type="NCBI Taxonomy" id="1423777"/>
    <lineage>
        <taxon>Bacteria</taxon>
        <taxon>Bacillati</taxon>
        <taxon>Bacillota</taxon>
        <taxon>Bacilli</taxon>
        <taxon>Lactobacillales</taxon>
        <taxon>Lactobacillaceae</taxon>
        <taxon>Liquorilactobacillus</taxon>
    </lineage>
</organism>
<evidence type="ECO:0000256" key="5">
    <source>
        <dbReference type="ARBA" id="ARBA00023136"/>
    </source>
</evidence>
<evidence type="ECO:0000256" key="1">
    <source>
        <dbReference type="ARBA" id="ARBA00004651"/>
    </source>
</evidence>
<keyword evidence="3 7" id="KW-0812">Transmembrane</keyword>
<evidence type="ECO:0000256" key="3">
    <source>
        <dbReference type="ARBA" id="ARBA00022692"/>
    </source>
</evidence>
<evidence type="ECO:0000313" key="9">
    <source>
        <dbReference type="EMBL" id="KRL05614.1"/>
    </source>
</evidence>
<dbReference type="AlphaFoldDB" id="A0A0R1MBY1"/>
<dbReference type="GO" id="GO:0005886">
    <property type="term" value="C:plasma membrane"/>
    <property type="evidence" value="ECO:0007669"/>
    <property type="project" value="UniProtKB-SubCell"/>
</dbReference>
<keyword evidence="10" id="KW-1185">Reference proteome</keyword>
<dbReference type="OrthoDB" id="9812886at2"/>
<protein>
    <submittedName>
        <fullName evidence="9">ABC superfamily ATP binding cassette transporter, membrane protein</fullName>
    </submittedName>
</protein>
<evidence type="ECO:0000259" key="8">
    <source>
        <dbReference type="Pfam" id="PF02687"/>
    </source>
</evidence>
<dbReference type="PANTHER" id="PTHR30572:SF9">
    <property type="entry name" value="ABC TRANSPORTER PERMEASE PROTEIN"/>
    <property type="match status" value="1"/>
</dbReference>
<keyword evidence="5 7" id="KW-0472">Membrane</keyword>
<evidence type="ECO:0000313" key="10">
    <source>
        <dbReference type="Proteomes" id="UP000051686"/>
    </source>
</evidence>
<reference evidence="9 10" key="1">
    <citation type="journal article" date="2015" name="Genome Announc.">
        <title>Expanding the biotechnology potential of lactobacilli through comparative genomics of 213 strains and associated genera.</title>
        <authorList>
            <person name="Sun Z."/>
            <person name="Harris H.M."/>
            <person name="McCann A."/>
            <person name="Guo C."/>
            <person name="Argimon S."/>
            <person name="Zhang W."/>
            <person name="Yang X."/>
            <person name="Jeffery I.B."/>
            <person name="Cooney J.C."/>
            <person name="Kagawa T.F."/>
            <person name="Liu W."/>
            <person name="Song Y."/>
            <person name="Salvetti E."/>
            <person name="Wrobel A."/>
            <person name="Rasinkangas P."/>
            <person name="Parkhill J."/>
            <person name="Rea M.C."/>
            <person name="O'Sullivan O."/>
            <person name="Ritari J."/>
            <person name="Douillard F.P."/>
            <person name="Paul Ross R."/>
            <person name="Yang R."/>
            <person name="Briner A.E."/>
            <person name="Felis G.E."/>
            <person name="de Vos W.M."/>
            <person name="Barrangou R."/>
            <person name="Klaenhammer T.R."/>
            <person name="Caufield P.W."/>
            <person name="Cui Y."/>
            <person name="Zhang H."/>
            <person name="O'Toole P.W."/>
        </authorList>
    </citation>
    <scope>NUCLEOTIDE SEQUENCE [LARGE SCALE GENOMIC DNA]</scope>
    <source>
        <strain evidence="9 10">DSM 19972</strain>
    </source>
</reference>
<gene>
    <name evidence="9" type="ORF">FD46_GL000358</name>
</gene>
<dbReference type="InterPro" id="IPR003838">
    <property type="entry name" value="ABC3_permease_C"/>
</dbReference>
<keyword evidence="4 7" id="KW-1133">Transmembrane helix</keyword>
<accession>A0A0R1MBY1</accession>
<sequence length="475" mass="50116">MNFVKRAFLNVKVKMGRSLLLFLVMSAILLFVLAGIIIQQAANSAVSSAKKSANATVTLAASREQAFKKVSRQSGTRPKLTLPSVSIATAKKIASSGYVKSYNISNSASVNASSFSAIETSSSSQQGPQGAGAQEQQSGDITLSGVSNTAQLTTFSSGGSKIVEGRGIKASDADTNNVTVEKQLAKENNLKVGSTISIKNTSKKVTKLKIIGIYKASSTENSGFGMMQNDPSNTIYSSVEKVNSIKGTSGKATSVTFTMNNPANAKKFIKSAKKQLSSSKFALTADDSTYRSILTPLNNVSSFANKIVWLVGIAGTIILALIVILMVRERRYEIGVLLSLGEKRWKVIAQFFSELLLIMAVSSIVALIGGKFLGNTVSNQLIQQTTSATSSLTVGSNQNQGPQAGGSGLSQGQANVGNANRKGIGQNKQLQSLDVNISLAAFLKLLGFGLFIILLATLLGTINVLLLEPRRILIS</sequence>
<proteinExistence type="predicted"/>
<keyword evidence="2" id="KW-1003">Cell membrane</keyword>
<dbReference type="GO" id="GO:0022857">
    <property type="term" value="F:transmembrane transporter activity"/>
    <property type="evidence" value="ECO:0007669"/>
    <property type="project" value="TreeGrafter"/>
</dbReference>
<feature type="transmembrane region" description="Helical" evidence="7">
    <location>
        <begin position="347"/>
        <end position="368"/>
    </location>
</feature>
<evidence type="ECO:0000256" key="7">
    <source>
        <dbReference type="SAM" id="Phobius"/>
    </source>
</evidence>
<dbReference type="EMBL" id="AZEH01000020">
    <property type="protein sequence ID" value="KRL05614.1"/>
    <property type="molecule type" value="Genomic_DNA"/>
</dbReference>